<feature type="region of interest" description="Disordered" evidence="3">
    <location>
        <begin position="844"/>
        <end position="870"/>
    </location>
</feature>
<organism evidence="5 6">
    <name type="scientific">Tritrichomonas foetus</name>
    <dbReference type="NCBI Taxonomy" id="1144522"/>
    <lineage>
        <taxon>Eukaryota</taxon>
        <taxon>Metamonada</taxon>
        <taxon>Parabasalia</taxon>
        <taxon>Tritrichomonadida</taxon>
        <taxon>Tritrichomonadidae</taxon>
        <taxon>Tritrichomonas</taxon>
    </lineage>
</organism>
<gene>
    <name evidence="5" type="ORF">TRFO_03291</name>
</gene>
<dbReference type="RefSeq" id="XP_068366685.1">
    <property type="nucleotide sequence ID" value="XM_068491200.1"/>
</dbReference>
<feature type="compositionally biased region" description="Low complexity" evidence="3">
    <location>
        <begin position="1076"/>
        <end position="1093"/>
    </location>
</feature>
<proteinExistence type="predicted"/>
<feature type="compositionally biased region" description="Low complexity" evidence="3">
    <location>
        <begin position="1023"/>
        <end position="1068"/>
    </location>
</feature>
<dbReference type="GO" id="GO:0051123">
    <property type="term" value="P:RNA polymerase II preinitiation complex assembly"/>
    <property type="evidence" value="ECO:0007669"/>
    <property type="project" value="TreeGrafter"/>
</dbReference>
<dbReference type="InterPro" id="IPR040240">
    <property type="entry name" value="TAF1"/>
</dbReference>
<feature type="region of interest" description="Disordered" evidence="3">
    <location>
        <begin position="1022"/>
        <end position="1110"/>
    </location>
</feature>
<evidence type="ECO:0000256" key="1">
    <source>
        <dbReference type="ARBA" id="ARBA00004123"/>
    </source>
</evidence>
<dbReference type="GO" id="GO:0004402">
    <property type="term" value="F:histone acetyltransferase activity"/>
    <property type="evidence" value="ECO:0007669"/>
    <property type="project" value="InterPro"/>
</dbReference>
<dbReference type="GeneID" id="94825904"/>
<dbReference type="InterPro" id="IPR022591">
    <property type="entry name" value="TAF1_HAT_dom"/>
</dbReference>
<dbReference type="VEuPathDB" id="TrichDB:TRFO_03291"/>
<comment type="caution">
    <text evidence="5">The sequence shown here is derived from an EMBL/GenBank/DDBJ whole genome shotgun (WGS) entry which is preliminary data.</text>
</comment>
<evidence type="ECO:0000313" key="5">
    <source>
        <dbReference type="EMBL" id="OHT13549.1"/>
    </source>
</evidence>
<reference evidence="5" key="1">
    <citation type="submission" date="2016-10" db="EMBL/GenBank/DDBJ databases">
        <authorList>
            <person name="Benchimol M."/>
            <person name="Almeida L.G."/>
            <person name="Vasconcelos A.T."/>
            <person name="Perreira-Neves A."/>
            <person name="Rosa I.A."/>
            <person name="Tasca T."/>
            <person name="Bogo M.R."/>
            <person name="de Souza W."/>
        </authorList>
    </citation>
    <scope>NUCLEOTIDE SEQUENCE [LARGE SCALE GENOMIC DNA]</scope>
    <source>
        <strain evidence="5">K</strain>
    </source>
</reference>
<evidence type="ECO:0000313" key="6">
    <source>
        <dbReference type="Proteomes" id="UP000179807"/>
    </source>
</evidence>
<comment type="subcellular location">
    <subcellularLocation>
        <location evidence="1">Nucleus</location>
    </subcellularLocation>
</comment>
<feature type="compositionally biased region" description="Polar residues" evidence="3">
    <location>
        <begin position="854"/>
        <end position="868"/>
    </location>
</feature>
<feature type="region of interest" description="Disordered" evidence="3">
    <location>
        <begin position="66"/>
        <end position="95"/>
    </location>
</feature>
<evidence type="ECO:0000259" key="4">
    <source>
        <dbReference type="Pfam" id="PF12157"/>
    </source>
</evidence>
<keyword evidence="2" id="KW-0539">Nucleus</keyword>
<feature type="domain" description="Transcription initiation factor TFIID subunit 1 histone acetyltransferase" evidence="4">
    <location>
        <begin position="329"/>
        <end position="756"/>
    </location>
</feature>
<dbReference type="GO" id="GO:0016251">
    <property type="term" value="F:RNA polymerase II general transcription initiation factor activity"/>
    <property type="evidence" value="ECO:0007669"/>
    <property type="project" value="InterPro"/>
</dbReference>
<name>A0A1J4KVK7_9EUKA</name>
<dbReference type="PANTHER" id="PTHR13900">
    <property type="entry name" value="TRANSCRIPTION INITIATION FACTOR TFIID"/>
    <property type="match status" value="1"/>
</dbReference>
<dbReference type="Proteomes" id="UP000179807">
    <property type="component" value="Unassembled WGS sequence"/>
</dbReference>
<evidence type="ECO:0000256" key="3">
    <source>
        <dbReference type="SAM" id="MobiDB-lite"/>
    </source>
</evidence>
<dbReference type="GO" id="GO:0005669">
    <property type="term" value="C:transcription factor TFIID complex"/>
    <property type="evidence" value="ECO:0007669"/>
    <property type="project" value="InterPro"/>
</dbReference>
<dbReference type="PANTHER" id="PTHR13900:SF0">
    <property type="entry name" value="TRANSCRIPTION INITIATION FACTOR TFIID SUBUNIT 1"/>
    <property type="match status" value="1"/>
</dbReference>
<sequence length="1237" mass="143491">MNEKKFTLLKNWDISCSQIGKITLSFHIKSLKSNQMTFKITDVIYAVDPKISDVVQDFSYKANVWRQNSQTTKSHRQSRRNAQPKQAPDQHEQPMIQIQRNKKFSKTKILPVHSQSAFTSKIPQSDEPLKDLDKNEFTFPSFTLANEQPLQLIKMNNRPNSQQTIKRQVPQMITNNKPQQPQHIRRVASTVASAIDLEELLMKEIQEKRMRNAQDRNEANALVNQRGLHIVPVFNNIKAPIRTTKNTPILHSDDYYFNQLINHGQWSVMWDINKIPNVPLILDRSDKYIAFTDKQENGQGEERSIREWNSLNLLNPKRNYYSQMINDNQTNVDQVIQHADPALSLELIEPNITDFEHFHHPVFDPDTEHEMTVTHAIRMPKMENESPFLKDLESLSGKNGGIIVVEHTTEFPSFILNIGMGTLMITYWHKQHDNDIPPYSENFMNLKILEPNDASPFIAQLPRNKPVQSIYCQLYRMPIYQHNQTNTDFLLIKDKNSPKFYIRRYDNIFCAGMLEPIEEVMAPSSKTTQRFQEDFMKAILINIFRGTSQVQARKRVQVTQIQKYYFPEANDQKLRKILKTFANFFREQGNGYWQKQPKENLDQHFQKLNLTPENVCSYQSMLIGKWRLKESGINILTSSPRLYLQIKKLNGEMTRRVAEKIELELMKTPWAKTSSFCGAYRSNALEMTNADGQLVFRKKSRRQKTENPDLMVNKRQLAGTTADLRTLSLQALREKLLALGVPLSQIQEKPRWKQVDLLRQLANRQKQDDPSSKIAEFYARGPRNEYQATLERYKQQYQATFENNLNFISTTEERIEETEDFDDGNLLDDIELEMMHADQIEEEEEDIYEKDDSTSQQTRTQPKFQSSGDPKELVPYGICTFPTTIDWTQYGFDANVGKRTVVKLIHIALNETGVDVHVEWKRSQFQIGETRKKSNVFTDSGQQTLDFESRILFERKRLIQDKLRRRKQIVKSKPNNSNSLGYIPSHTFLLVHEDSNGQFKFQITPDVVEQIRKAKNKLKEYGSLSSSHSHSSSSHSSSYSHSSHSSSSHSSHPGHSSSSTNLSSSASSTKKKKKSSSSSTSGPSSISSLSSASGFPDEPKKKKGDVNPISGFNKELRKILESLKKEYTELYDDKFPEFPSGSTVDISSYQQEMPSIKTMINRSKNKFYRDVKEIVSDFSKFPEFYEKMSELFPSQKMNIRKRKSEEMYQSMKHKFDDPKHRIHLYASKIDSVLKKRE</sequence>
<dbReference type="OrthoDB" id="21449at2759"/>
<dbReference type="EMBL" id="MLAK01000509">
    <property type="protein sequence ID" value="OHT13549.1"/>
    <property type="molecule type" value="Genomic_DNA"/>
</dbReference>
<dbReference type="AlphaFoldDB" id="A0A1J4KVK7"/>
<evidence type="ECO:0000256" key="2">
    <source>
        <dbReference type="ARBA" id="ARBA00023242"/>
    </source>
</evidence>
<dbReference type="Pfam" id="PF12157">
    <property type="entry name" value="DUF3591"/>
    <property type="match status" value="1"/>
</dbReference>
<dbReference type="GO" id="GO:0017025">
    <property type="term" value="F:TBP-class protein binding"/>
    <property type="evidence" value="ECO:0007669"/>
    <property type="project" value="InterPro"/>
</dbReference>
<accession>A0A1J4KVK7</accession>
<keyword evidence="6" id="KW-1185">Reference proteome</keyword>
<protein>
    <submittedName>
        <fullName evidence="5">Bromodomain containing protein</fullName>
    </submittedName>
</protein>